<dbReference type="EMBL" id="LR797056">
    <property type="protein sequence ID" value="CAB4184033.1"/>
    <property type="molecule type" value="Genomic_DNA"/>
</dbReference>
<protein>
    <submittedName>
        <fullName evidence="2">Uncharacterized protein</fullName>
    </submittedName>
</protein>
<dbReference type="EMBL" id="LR798410">
    <property type="protein sequence ID" value="CAB5229866.1"/>
    <property type="molecule type" value="Genomic_DNA"/>
</dbReference>
<reference evidence="2" key="1">
    <citation type="submission" date="2020-05" db="EMBL/GenBank/DDBJ databases">
        <authorList>
            <person name="Chiriac C."/>
            <person name="Salcher M."/>
            <person name="Ghai R."/>
            <person name="Kavagutti S V."/>
        </authorList>
    </citation>
    <scope>NUCLEOTIDE SEQUENCE</scope>
</reference>
<sequence length="78" mass="9120">MAESDTIENCSFCRFFRNHQIMGNCRRFPRMQNKHETDWCGEFVRHAKLEPIHTSVPVHITLMPAPQRKRGRPAKVAA</sequence>
<accession>A0A6J5SMP3</accession>
<evidence type="ECO:0000313" key="3">
    <source>
        <dbReference type="EMBL" id="CAB5229866.1"/>
    </source>
</evidence>
<evidence type="ECO:0000313" key="2">
    <source>
        <dbReference type="EMBL" id="CAB4215807.1"/>
    </source>
</evidence>
<dbReference type="EMBL" id="LR797433">
    <property type="protein sequence ID" value="CAB4215807.1"/>
    <property type="molecule type" value="Genomic_DNA"/>
</dbReference>
<proteinExistence type="predicted"/>
<gene>
    <name evidence="1" type="ORF">UFOVP1109_25</name>
    <name evidence="2" type="ORF">UFOVP1473_8</name>
    <name evidence="3" type="ORF">UFOVP1560_16</name>
</gene>
<evidence type="ECO:0000313" key="1">
    <source>
        <dbReference type="EMBL" id="CAB4184033.1"/>
    </source>
</evidence>
<organism evidence="2">
    <name type="scientific">uncultured Caudovirales phage</name>
    <dbReference type="NCBI Taxonomy" id="2100421"/>
    <lineage>
        <taxon>Viruses</taxon>
        <taxon>Duplodnaviria</taxon>
        <taxon>Heunggongvirae</taxon>
        <taxon>Uroviricota</taxon>
        <taxon>Caudoviricetes</taxon>
        <taxon>Peduoviridae</taxon>
        <taxon>Maltschvirus</taxon>
        <taxon>Maltschvirus maltsch</taxon>
    </lineage>
</organism>
<name>A0A6J5SMP3_9CAUD</name>